<accession>A0A3B0ZHX7</accession>
<dbReference type="EMBL" id="UOFO01000133">
    <property type="protein sequence ID" value="VAW87833.1"/>
    <property type="molecule type" value="Genomic_DNA"/>
</dbReference>
<dbReference type="AlphaFoldDB" id="A0A3B0ZHX7"/>
<reference evidence="1" key="1">
    <citation type="submission" date="2018-06" db="EMBL/GenBank/DDBJ databases">
        <authorList>
            <person name="Zhirakovskaya E."/>
        </authorList>
    </citation>
    <scope>NUCLEOTIDE SEQUENCE</scope>
</reference>
<sequence length="89" mass="10091">MVSIELEEALAELNDSDLVKYAMKHLKIAYETKEHSAEGGCDETLQDILDCIFMECLERNKEWIFDKAQEGCLTTMPPSCKVPRVPEPA</sequence>
<organism evidence="1">
    <name type="scientific">hydrothermal vent metagenome</name>
    <dbReference type="NCBI Taxonomy" id="652676"/>
    <lineage>
        <taxon>unclassified sequences</taxon>
        <taxon>metagenomes</taxon>
        <taxon>ecological metagenomes</taxon>
    </lineage>
</organism>
<protein>
    <submittedName>
        <fullName evidence="1">Uncharacterized protein</fullName>
    </submittedName>
</protein>
<gene>
    <name evidence="1" type="ORF">MNBD_GAMMA16-336</name>
</gene>
<proteinExistence type="predicted"/>
<evidence type="ECO:0000313" key="1">
    <source>
        <dbReference type="EMBL" id="VAW87833.1"/>
    </source>
</evidence>
<name>A0A3B0ZHX7_9ZZZZ</name>